<dbReference type="InterPro" id="IPR036928">
    <property type="entry name" value="AS_sf"/>
</dbReference>
<organism evidence="4 5">
    <name type="scientific">Pseudoneurospora amorphoporcata</name>
    <dbReference type="NCBI Taxonomy" id="241081"/>
    <lineage>
        <taxon>Eukaryota</taxon>
        <taxon>Fungi</taxon>
        <taxon>Dikarya</taxon>
        <taxon>Ascomycota</taxon>
        <taxon>Pezizomycotina</taxon>
        <taxon>Sordariomycetes</taxon>
        <taxon>Sordariomycetidae</taxon>
        <taxon>Sordariales</taxon>
        <taxon>Sordariaceae</taxon>
        <taxon>Pseudoneurospora</taxon>
    </lineage>
</organism>
<comment type="caution">
    <text evidence="4">The sequence shown here is derived from an EMBL/GenBank/DDBJ whole genome shotgun (WGS) entry which is preliminary data.</text>
</comment>
<proteinExistence type="predicted"/>
<dbReference type="SUPFAM" id="SSF75304">
    <property type="entry name" value="Amidase signature (AS) enzymes"/>
    <property type="match status" value="1"/>
</dbReference>
<dbReference type="EMBL" id="MU859135">
    <property type="protein sequence ID" value="KAK3951945.1"/>
    <property type="molecule type" value="Genomic_DNA"/>
</dbReference>
<accession>A0AAN6NU66</accession>
<feature type="signal peptide" evidence="2">
    <location>
        <begin position="1"/>
        <end position="29"/>
    </location>
</feature>
<dbReference type="InterPro" id="IPR023631">
    <property type="entry name" value="Amidase_dom"/>
</dbReference>
<evidence type="ECO:0000313" key="4">
    <source>
        <dbReference type="EMBL" id="KAK3951945.1"/>
    </source>
</evidence>
<evidence type="ECO:0000256" key="2">
    <source>
        <dbReference type="SAM" id="SignalP"/>
    </source>
</evidence>
<keyword evidence="2" id="KW-0732">Signal</keyword>
<reference evidence="4" key="1">
    <citation type="journal article" date="2023" name="Mol. Phylogenet. Evol.">
        <title>Genome-scale phylogeny and comparative genomics of the fungal order Sordariales.</title>
        <authorList>
            <person name="Hensen N."/>
            <person name="Bonometti L."/>
            <person name="Westerberg I."/>
            <person name="Brannstrom I.O."/>
            <person name="Guillou S."/>
            <person name="Cros-Aarteil S."/>
            <person name="Calhoun S."/>
            <person name="Haridas S."/>
            <person name="Kuo A."/>
            <person name="Mondo S."/>
            <person name="Pangilinan J."/>
            <person name="Riley R."/>
            <person name="LaButti K."/>
            <person name="Andreopoulos B."/>
            <person name="Lipzen A."/>
            <person name="Chen C."/>
            <person name="Yan M."/>
            <person name="Daum C."/>
            <person name="Ng V."/>
            <person name="Clum A."/>
            <person name="Steindorff A."/>
            <person name="Ohm R.A."/>
            <person name="Martin F."/>
            <person name="Silar P."/>
            <person name="Natvig D.O."/>
            <person name="Lalanne C."/>
            <person name="Gautier V."/>
            <person name="Ament-Velasquez S.L."/>
            <person name="Kruys A."/>
            <person name="Hutchinson M.I."/>
            <person name="Powell A.J."/>
            <person name="Barry K."/>
            <person name="Miller A.N."/>
            <person name="Grigoriev I.V."/>
            <person name="Debuchy R."/>
            <person name="Gladieux P."/>
            <person name="Hiltunen Thoren M."/>
            <person name="Johannesson H."/>
        </authorList>
    </citation>
    <scope>NUCLEOTIDE SEQUENCE</scope>
    <source>
        <strain evidence="4">CBS 626.80</strain>
    </source>
</reference>
<keyword evidence="5" id="KW-1185">Reference proteome</keyword>
<feature type="domain" description="Amidase" evidence="3">
    <location>
        <begin position="76"/>
        <end position="542"/>
    </location>
</feature>
<dbReference type="AlphaFoldDB" id="A0AAN6NU66"/>
<evidence type="ECO:0000256" key="1">
    <source>
        <dbReference type="SAM" id="MobiDB-lite"/>
    </source>
</evidence>
<dbReference type="Proteomes" id="UP001303222">
    <property type="component" value="Unassembled WGS sequence"/>
</dbReference>
<reference evidence="4" key="2">
    <citation type="submission" date="2023-06" db="EMBL/GenBank/DDBJ databases">
        <authorList>
            <consortium name="Lawrence Berkeley National Laboratory"/>
            <person name="Mondo S.J."/>
            <person name="Hensen N."/>
            <person name="Bonometti L."/>
            <person name="Westerberg I."/>
            <person name="Brannstrom I.O."/>
            <person name="Guillou S."/>
            <person name="Cros-Aarteil S."/>
            <person name="Calhoun S."/>
            <person name="Haridas S."/>
            <person name="Kuo A."/>
            <person name="Pangilinan J."/>
            <person name="Riley R."/>
            <person name="Labutti K."/>
            <person name="Andreopoulos B."/>
            <person name="Lipzen A."/>
            <person name="Chen C."/>
            <person name="Yanf M."/>
            <person name="Daum C."/>
            <person name="Ng V."/>
            <person name="Clum A."/>
            <person name="Steindorff A."/>
            <person name="Ohm R."/>
            <person name="Martin F."/>
            <person name="Silar P."/>
            <person name="Natvig D."/>
            <person name="Lalanne C."/>
            <person name="Gautier V."/>
            <person name="Ament-Velasquez S.L."/>
            <person name="Kruys A."/>
            <person name="Hutchinson M.I."/>
            <person name="Powell A.J."/>
            <person name="Barry K."/>
            <person name="Miller A.N."/>
            <person name="Grigoriev I.V."/>
            <person name="Debuchy R."/>
            <person name="Gladieux P."/>
            <person name="Thoren M.H."/>
            <person name="Johannesson H."/>
        </authorList>
    </citation>
    <scope>NUCLEOTIDE SEQUENCE</scope>
    <source>
        <strain evidence="4">CBS 626.80</strain>
    </source>
</reference>
<feature type="region of interest" description="Disordered" evidence="1">
    <location>
        <begin position="289"/>
        <end position="308"/>
    </location>
</feature>
<dbReference type="Gene3D" id="3.90.1300.10">
    <property type="entry name" value="Amidase signature (AS) domain"/>
    <property type="match status" value="1"/>
</dbReference>
<evidence type="ECO:0000259" key="3">
    <source>
        <dbReference type="Pfam" id="PF01425"/>
    </source>
</evidence>
<dbReference type="PANTHER" id="PTHR42678">
    <property type="entry name" value="AMIDASE"/>
    <property type="match status" value="1"/>
</dbReference>
<evidence type="ECO:0000313" key="5">
    <source>
        <dbReference type="Proteomes" id="UP001303222"/>
    </source>
</evidence>
<gene>
    <name evidence="4" type="ORF">QBC32DRAFT_213773</name>
</gene>
<protein>
    <submittedName>
        <fullName evidence="4">Amidase signature domain-containing protein</fullName>
    </submittedName>
</protein>
<name>A0AAN6NU66_9PEZI</name>
<dbReference type="Pfam" id="PF01425">
    <property type="entry name" value="Amidase"/>
    <property type="match status" value="1"/>
</dbReference>
<feature type="chain" id="PRO_5042853823" evidence="2">
    <location>
        <begin position="30"/>
        <end position="601"/>
    </location>
</feature>
<dbReference type="PANTHER" id="PTHR42678:SF5">
    <property type="entry name" value="GLUTAMYL-TRNA(GLN) AMIDOTRANSFERASE SUBUNIT A"/>
    <property type="match status" value="1"/>
</dbReference>
<sequence length="601" mass="63747">MFPAMRGPQALLGKAVLLSLLSATTPTSAFNLLPNDLNQVQNLLDLSPSPPFDIREATISSIHNALVTGLTTCHSLISSYLARIEAFNPSLHAILSLNPHALDLASAIDSQLASGNSSVNQPLLCIPILLKDNFNTFDLPTTAGSLSLSRNYPKNDAPTVTALKRAGAVILGKTNMHEFALEGISVSSLAGQTINPYDSTRTPGGSSGGTGAAIAANLAVLGTGTDTVNSLRSPASANCLVSWRGTRGLVDKGGVVPVGWTQDAVGGMARGVDDLAVMMTVMASTTNEEFDGEEDGGDHDNTTALVPPEMRGKDYSQALYSGLGKLEVLRLGVLNGFFNHTAGEETTPVNQVMEQVLRRLEAAGAQLVNITDPVYDAVAIAARLDVQTFEFREGLDAYLARTTYTRNGTEPRSFNDVFTLGKKQFLVLPSQYSYIRSAFNRSTSSPEYFVRQHGISQLKTTLAQTFSTHKLDAIIYPEQKNLVVKIGSPSQSGRNGILAALTESPVITVPVGFSDPKPEEAPLGVPIGMEILGRPWTDDLLLGIAKHVSEVLGPVRRMPVGGGGLGELHKVVEVRGGGYESVPVVTNDNGNIPGVYPLGVY</sequence>